<feature type="signal peptide" evidence="1">
    <location>
        <begin position="1"/>
        <end position="17"/>
    </location>
</feature>
<name>A0AAV5WFH8_9BILA</name>
<gene>
    <name evidence="2" type="ORF">PFISCL1PPCAC_21722</name>
</gene>
<sequence length="309" mass="34798">MKVLLLILLGLAAGASATWIGDEYWTTIDAGGQPFHGSVNDFARIDGLANKFIAFWITRSYYPGEHFEAFGVGYLNADGRVCATFAGFRRENIEICGQFRVLSIPARYAGKHLFDWVDGHSSVQETVGYLAHRIAKITNDDGEIVYGDAIPTRRTFAGALSSRSDAEIIETDSDFLQRVQLLRLNVPEETSRRPTIPRLPPPPPPVQMQMRELICDQFGNAFEKHLDGVGRTMYVPYDERANGGRRPNCPFYAPVIQHPVQPPPRDNKYAHAILPDHHDANGKTIEDSAIGYARRYRRKVLRPMRRSDE</sequence>
<organism evidence="2 3">
    <name type="scientific">Pristionchus fissidentatus</name>
    <dbReference type="NCBI Taxonomy" id="1538716"/>
    <lineage>
        <taxon>Eukaryota</taxon>
        <taxon>Metazoa</taxon>
        <taxon>Ecdysozoa</taxon>
        <taxon>Nematoda</taxon>
        <taxon>Chromadorea</taxon>
        <taxon>Rhabditida</taxon>
        <taxon>Rhabditina</taxon>
        <taxon>Diplogasteromorpha</taxon>
        <taxon>Diplogasteroidea</taxon>
        <taxon>Neodiplogasteridae</taxon>
        <taxon>Pristionchus</taxon>
    </lineage>
</organism>
<dbReference type="EMBL" id="BTSY01000005">
    <property type="protein sequence ID" value="GMT30425.1"/>
    <property type="molecule type" value="Genomic_DNA"/>
</dbReference>
<dbReference type="Proteomes" id="UP001432322">
    <property type="component" value="Unassembled WGS sequence"/>
</dbReference>
<dbReference type="AlphaFoldDB" id="A0AAV5WFH8"/>
<evidence type="ECO:0000313" key="3">
    <source>
        <dbReference type="Proteomes" id="UP001432322"/>
    </source>
</evidence>
<accession>A0AAV5WFH8</accession>
<keyword evidence="3" id="KW-1185">Reference proteome</keyword>
<keyword evidence="1" id="KW-0732">Signal</keyword>
<reference evidence="2" key="1">
    <citation type="submission" date="2023-10" db="EMBL/GenBank/DDBJ databases">
        <title>Genome assembly of Pristionchus species.</title>
        <authorList>
            <person name="Yoshida K."/>
            <person name="Sommer R.J."/>
        </authorList>
    </citation>
    <scope>NUCLEOTIDE SEQUENCE</scope>
    <source>
        <strain evidence="2">RS5133</strain>
    </source>
</reference>
<proteinExistence type="predicted"/>
<protein>
    <submittedName>
        <fullName evidence="2">Uncharacterized protein</fullName>
    </submittedName>
</protein>
<comment type="caution">
    <text evidence="2">The sequence shown here is derived from an EMBL/GenBank/DDBJ whole genome shotgun (WGS) entry which is preliminary data.</text>
</comment>
<evidence type="ECO:0000256" key="1">
    <source>
        <dbReference type="SAM" id="SignalP"/>
    </source>
</evidence>
<feature type="chain" id="PRO_5043910468" evidence="1">
    <location>
        <begin position="18"/>
        <end position="309"/>
    </location>
</feature>
<evidence type="ECO:0000313" key="2">
    <source>
        <dbReference type="EMBL" id="GMT30425.1"/>
    </source>
</evidence>